<dbReference type="Pfam" id="PF20159">
    <property type="entry name" value="YidB"/>
    <property type="match status" value="1"/>
</dbReference>
<dbReference type="SUPFAM" id="SSF140804">
    <property type="entry name" value="YidB-like"/>
    <property type="match status" value="1"/>
</dbReference>
<feature type="region of interest" description="Disordered" evidence="1">
    <location>
        <begin position="112"/>
        <end position="132"/>
    </location>
</feature>
<dbReference type="Proteomes" id="UP000264492">
    <property type="component" value="Unassembled WGS sequence"/>
</dbReference>
<evidence type="ECO:0000313" key="4">
    <source>
        <dbReference type="Proteomes" id="UP000264492"/>
    </source>
</evidence>
<feature type="region of interest" description="Disordered" evidence="1">
    <location>
        <begin position="150"/>
        <end position="180"/>
    </location>
</feature>
<keyword evidence="2" id="KW-1133">Transmembrane helix</keyword>
<sequence>MFDHLLEPLAGRHGLAPDQARALLAAWLDRIFDPARGGPAGFLAAFRAQGLEDLAGSWVAPGPNRPLTADQLERVFGERELADLAARLDLPAAVVASASAALLPEAVDSLGEDGRWPGPAEWPPAADPAAAEPAGLQAVRDAGLGPLSASDAPLYRAHDDAPHRDPADGHRVDEPVPAPASASSRARRWAIVVVALLAMVLAALLSLRG</sequence>
<keyword evidence="2" id="KW-0472">Membrane</keyword>
<keyword evidence="2" id="KW-0812">Transmembrane</keyword>
<keyword evidence="4" id="KW-1185">Reference proteome</keyword>
<dbReference type="AlphaFoldDB" id="A0A371K4Y0"/>
<evidence type="ECO:0008006" key="5">
    <source>
        <dbReference type="Google" id="ProtNLM"/>
    </source>
</evidence>
<protein>
    <recommendedName>
        <fullName evidence="5">DUF937 domain-containing protein</fullName>
    </recommendedName>
</protein>
<dbReference type="InterPro" id="IPR045372">
    <property type="entry name" value="YidB"/>
</dbReference>
<reference evidence="3 4" key="1">
    <citation type="submission" date="2018-08" db="EMBL/GenBank/DDBJ databases">
        <title>Lysobacter sp. zong2l5, whole genome shotgun sequence.</title>
        <authorList>
            <person name="Zhang X."/>
            <person name="Feng G."/>
            <person name="Zhu H."/>
        </authorList>
    </citation>
    <scope>NUCLEOTIDE SEQUENCE [LARGE SCALE GENOMIC DNA]</scope>
    <source>
        <strain evidence="4">zong2l5</strain>
    </source>
</reference>
<dbReference type="RefSeq" id="WP_115858400.1">
    <property type="nucleotide sequence ID" value="NZ_QTSU01000001.1"/>
</dbReference>
<accession>A0A371K4Y0</accession>
<proteinExistence type="predicted"/>
<dbReference type="InterPro" id="IPR027405">
    <property type="entry name" value="YidB-like"/>
</dbReference>
<evidence type="ECO:0000256" key="2">
    <source>
        <dbReference type="SAM" id="Phobius"/>
    </source>
</evidence>
<gene>
    <name evidence="3" type="ORF">DX914_07650</name>
</gene>
<evidence type="ECO:0000256" key="1">
    <source>
        <dbReference type="SAM" id="MobiDB-lite"/>
    </source>
</evidence>
<dbReference type="OrthoDB" id="9782229at2"/>
<comment type="caution">
    <text evidence="3">The sequence shown here is derived from an EMBL/GenBank/DDBJ whole genome shotgun (WGS) entry which is preliminary data.</text>
</comment>
<feature type="compositionally biased region" description="Basic and acidic residues" evidence="1">
    <location>
        <begin position="156"/>
        <end position="174"/>
    </location>
</feature>
<name>A0A371K4Y0_9GAMM</name>
<evidence type="ECO:0000313" key="3">
    <source>
        <dbReference type="EMBL" id="RDZ28965.1"/>
    </source>
</evidence>
<feature type="transmembrane region" description="Helical" evidence="2">
    <location>
        <begin position="189"/>
        <end position="207"/>
    </location>
</feature>
<organism evidence="3 4">
    <name type="scientific">Lysobacter silvisoli</name>
    <dbReference type="NCBI Taxonomy" id="2293254"/>
    <lineage>
        <taxon>Bacteria</taxon>
        <taxon>Pseudomonadati</taxon>
        <taxon>Pseudomonadota</taxon>
        <taxon>Gammaproteobacteria</taxon>
        <taxon>Lysobacterales</taxon>
        <taxon>Lysobacteraceae</taxon>
        <taxon>Lysobacter</taxon>
    </lineage>
</organism>
<dbReference type="Gene3D" id="1.10.10.690">
    <property type="entry name" value="YidB-like"/>
    <property type="match status" value="1"/>
</dbReference>
<dbReference type="EMBL" id="QTSU01000001">
    <property type="protein sequence ID" value="RDZ28965.1"/>
    <property type="molecule type" value="Genomic_DNA"/>
</dbReference>